<accession>A0A077UHY6</accession>
<dbReference type="NCBIfam" id="NF008165">
    <property type="entry name" value="PRK10917.1-3"/>
    <property type="match status" value="1"/>
</dbReference>
<keyword evidence="6 17" id="KW-0378">Hydrolase</keyword>
<evidence type="ECO:0000256" key="3">
    <source>
        <dbReference type="ARBA" id="ARBA00017846"/>
    </source>
</evidence>
<feature type="domain" description="Helicase ATP-binding" evidence="18">
    <location>
        <begin position="279"/>
        <end position="439"/>
    </location>
</feature>
<evidence type="ECO:0000256" key="2">
    <source>
        <dbReference type="ARBA" id="ARBA00011245"/>
    </source>
</evidence>
<comment type="function">
    <text evidence="16 17">Plays a critical role in recombination and DNA repair. Helps process Holliday junction intermediates to mature products by catalyzing branch migration. Has replication fork regression activity, unwinds stalled or blocked replication forks to make a HJ that can be resolved. Has a DNA unwinding activity characteristic of a DNA helicase with 3'-5' polarity.</text>
</comment>
<dbReference type="GO" id="GO:0043138">
    <property type="term" value="F:3'-5' DNA helicase activity"/>
    <property type="evidence" value="ECO:0007669"/>
    <property type="project" value="UniProtKB-EC"/>
</dbReference>
<dbReference type="RefSeq" id="WP_047528966.1">
    <property type="nucleotide sequence ID" value="NZ_CCEH01000001.1"/>
</dbReference>
<protein>
    <recommendedName>
        <fullName evidence="3 17">ATP-dependent DNA helicase RecG</fullName>
        <ecNumber evidence="14 17">5.6.2.4</ecNumber>
    </recommendedName>
</protein>
<evidence type="ECO:0000256" key="6">
    <source>
        <dbReference type="ARBA" id="ARBA00022801"/>
    </source>
</evidence>
<evidence type="ECO:0000256" key="16">
    <source>
        <dbReference type="ARBA" id="ARBA00049610"/>
    </source>
</evidence>
<dbReference type="Pfam" id="PF19833">
    <property type="entry name" value="RecG_dom3_C"/>
    <property type="match status" value="1"/>
</dbReference>
<keyword evidence="5 17" id="KW-0227">DNA damage</keyword>
<dbReference type="PROSITE" id="PS51192">
    <property type="entry name" value="HELICASE_ATP_BIND_1"/>
    <property type="match status" value="1"/>
</dbReference>
<dbReference type="PANTHER" id="PTHR47964:SF1">
    <property type="entry name" value="ATP-DEPENDENT DNA HELICASE HOMOLOG RECG, CHLOROPLASTIC"/>
    <property type="match status" value="1"/>
</dbReference>
<dbReference type="GO" id="GO:0006281">
    <property type="term" value="P:DNA repair"/>
    <property type="evidence" value="ECO:0007669"/>
    <property type="project" value="UniProtKB-UniRule"/>
</dbReference>
<dbReference type="Gene3D" id="3.40.50.300">
    <property type="entry name" value="P-loop containing nucleotide triphosphate hydrolases"/>
    <property type="match status" value="2"/>
</dbReference>
<evidence type="ECO:0000256" key="17">
    <source>
        <dbReference type="RuleBase" id="RU363016"/>
    </source>
</evidence>
<dbReference type="InterPro" id="IPR004609">
    <property type="entry name" value="ATP-dep_DNA_helicase_RecG"/>
</dbReference>
<evidence type="ECO:0000256" key="9">
    <source>
        <dbReference type="ARBA" id="ARBA00023125"/>
    </source>
</evidence>
<dbReference type="GO" id="GO:0006310">
    <property type="term" value="P:DNA recombination"/>
    <property type="evidence" value="ECO:0007669"/>
    <property type="project" value="UniProtKB-UniRule"/>
</dbReference>
<sequence>MAKVNLIESPYSLRELKGIGPKKIEVLQQLNIHTVEDLVLYLPTRYEDNTVIDLNQAEDQSTVTIVGQVYTAPVVAFFGRNKSKLTVHLMVNNIAVKCIFFNQPYLKKKIELNQTITVKGKWNRVKQEITGNRVFFNSESVQSPENSDIQLEPVYRIKEGIKQKQIRDQIRQALSDVTIHEWLTDELREKYKLETLDFTLNTLHHPENKSDLLRARRTYAFTELFLFELRMQWLNRLEKSSDDAIEIDYNLNEVKAFIDRLPFELTDAQKSSVNEIFRDLKAPIRMHRLLQGDVGSGKTVVAAICMYALKTAGYQSALMVPTEILAEQHAESLISLFGDSMNVALLTGSVKGKKRKILLEQLENGAIDCLIGTHALIQDDVIFQNVGLVITDEQHRFGVNQRQLLREKGAMTNVLFMTATPIPRTLAISVFGEMDVSSIKQLPKGRKPIITTWAKHEQYDKVLMQMTAELKKGRQAYVICPLIESSEHLEDVQNVVALFESLQQYYGASRVGLLHGKLSADEKDDVMQKFSNHEIDILVSTTVVEVGVNVPNATFMMIYDADRFGLSTLHQLRGRVGRSDQQSYCVLIASPKTETGIERMTIMTQTTDGFELSERDLEMRGPGDFFGVKQSGLPDFLVANLVEDYRMLEVARDEAAELIHSGVFFENTYQHLRHFIEENLLHRSFD</sequence>
<dbReference type="Pfam" id="PF00270">
    <property type="entry name" value="DEAD"/>
    <property type="match status" value="1"/>
</dbReference>
<comment type="catalytic activity">
    <reaction evidence="13 17">
        <text>Couples ATP hydrolysis with the unwinding of duplex DNA by translocating in the 3'-5' direction.</text>
        <dbReference type="EC" id="5.6.2.4"/>
    </reaction>
</comment>
<evidence type="ECO:0000313" key="21">
    <source>
        <dbReference type="Proteomes" id="UP000044616"/>
    </source>
</evidence>
<comment type="subunit">
    <text evidence="2">Monomer.</text>
</comment>
<proteinExistence type="inferred from homology"/>
<evidence type="ECO:0000259" key="19">
    <source>
        <dbReference type="PROSITE" id="PS51194"/>
    </source>
</evidence>
<dbReference type="NCBIfam" id="TIGR00643">
    <property type="entry name" value="recG"/>
    <property type="match status" value="1"/>
</dbReference>
<dbReference type="EC" id="5.6.2.4" evidence="14 17"/>
<dbReference type="InterPro" id="IPR012340">
    <property type="entry name" value="NA-bd_OB-fold"/>
</dbReference>
<dbReference type="PROSITE" id="PS51194">
    <property type="entry name" value="HELICASE_CTER"/>
    <property type="match status" value="1"/>
</dbReference>
<evidence type="ECO:0000256" key="15">
    <source>
        <dbReference type="ARBA" id="ARBA00048988"/>
    </source>
</evidence>
<dbReference type="GO" id="GO:0005524">
    <property type="term" value="F:ATP binding"/>
    <property type="evidence" value="ECO:0007669"/>
    <property type="project" value="UniProtKB-KW"/>
</dbReference>
<feature type="domain" description="Helicase C-terminal" evidence="19">
    <location>
        <begin position="462"/>
        <end position="618"/>
    </location>
</feature>
<evidence type="ECO:0000256" key="7">
    <source>
        <dbReference type="ARBA" id="ARBA00022806"/>
    </source>
</evidence>
<dbReference type="InterPro" id="IPR014001">
    <property type="entry name" value="Helicase_ATP-bd"/>
</dbReference>
<dbReference type="AlphaFoldDB" id="A0A077UHY6"/>
<evidence type="ECO:0000256" key="11">
    <source>
        <dbReference type="ARBA" id="ARBA00023204"/>
    </source>
</evidence>
<dbReference type="Pfam" id="PF17191">
    <property type="entry name" value="RecG_wedge"/>
    <property type="match status" value="1"/>
</dbReference>
<evidence type="ECO:0000259" key="18">
    <source>
        <dbReference type="PROSITE" id="PS51192"/>
    </source>
</evidence>
<dbReference type="SUPFAM" id="SSF52540">
    <property type="entry name" value="P-loop containing nucleoside triphosphate hydrolases"/>
    <property type="match status" value="2"/>
</dbReference>
<dbReference type="SMART" id="SM00490">
    <property type="entry name" value="HELICc"/>
    <property type="match status" value="1"/>
</dbReference>
<keyword evidence="12" id="KW-0413">Isomerase</keyword>
<evidence type="ECO:0000256" key="14">
    <source>
        <dbReference type="ARBA" id="ARBA00034808"/>
    </source>
</evidence>
<dbReference type="InterPro" id="IPR027417">
    <property type="entry name" value="P-loop_NTPase"/>
</dbReference>
<evidence type="ECO:0000256" key="8">
    <source>
        <dbReference type="ARBA" id="ARBA00022840"/>
    </source>
</evidence>
<dbReference type="InterPro" id="IPR047112">
    <property type="entry name" value="RecG/Mfd"/>
</dbReference>
<evidence type="ECO:0000256" key="12">
    <source>
        <dbReference type="ARBA" id="ARBA00023235"/>
    </source>
</evidence>
<dbReference type="NCBIfam" id="NF008168">
    <property type="entry name" value="PRK10917.2-2"/>
    <property type="match status" value="1"/>
</dbReference>
<keyword evidence="9" id="KW-0238">DNA-binding</keyword>
<dbReference type="CDD" id="cd04488">
    <property type="entry name" value="RecG_wedge_OBF"/>
    <property type="match status" value="1"/>
</dbReference>
<comment type="similarity">
    <text evidence="1 17">Belongs to the helicase family. RecG subfamily.</text>
</comment>
<evidence type="ECO:0000256" key="10">
    <source>
        <dbReference type="ARBA" id="ARBA00023172"/>
    </source>
</evidence>
<name>A0A077UHY6_9STAP</name>
<keyword evidence="10 17" id="KW-0233">DNA recombination</keyword>
<keyword evidence="8 17" id="KW-0067">ATP-binding</keyword>
<evidence type="ECO:0000256" key="13">
    <source>
        <dbReference type="ARBA" id="ARBA00034617"/>
    </source>
</evidence>
<evidence type="ECO:0000256" key="5">
    <source>
        <dbReference type="ARBA" id="ARBA00022763"/>
    </source>
</evidence>
<evidence type="ECO:0000313" key="20">
    <source>
        <dbReference type="EMBL" id="CDR26727.1"/>
    </source>
</evidence>
<evidence type="ECO:0000256" key="4">
    <source>
        <dbReference type="ARBA" id="ARBA00022741"/>
    </source>
</evidence>
<dbReference type="InterPro" id="IPR045562">
    <property type="entry name" value="RecG_dom3_C"/>
</dbReference>
<dbReference type="SUPFAM" id="SSF50249">
    <property type="entry name" value="Nucleic acid-binding proteins"/>
    <property type="match status" value="1"/>
</dbReference>
<dbReference type="CDD" id="cd17992">
    <property type="entry name" value="DEXHc_RecG"/>
    <property type="match status" value="1"/>
</dbReference>
<dbReference type="SMART" id="SM00487">
    <property type="entry name" value="DEXDc"/>
    <property type="match status" value="1"/>
</dbReference>
<dbReference type="InterPro" id="IPR001650">
    <property type="entry name" value="Helicase_C-like"/>
</dbReference>
<keyword evidence="7 17" id="KW-0347">Helicase</keyword>
<dbReference type="GO" id="GO:0016887">
    <property type="term" value="F:ATP hydrolysis activity"/>
    <property type="evidence" value="ECO:0007669"/>
    <property type="project" value="RHEA"/>
</dbReference>
<dbReference type="GO" id="GO:0003677">
    <property type="term" value="F:DNA binding"/>
    <property type="evidence" value="ECO:0007669"/>
    <property type="project" value="UniProtKB-KW"/>
</dbReference>
<evidence type="ECO:0000256" key="1">
    <source>
        <dbReference type="ARBA" id="ARBA00007504"/>
    </source>
</evidence>
<comment type="catalytic activity">
    <reaction evidence="15 17">
        <text>ATP + H2O = ADP + phosphate + H(+)</text>
        <dbReference type="Rhea" id="RHEA:13065"/>
        <dbReference type="ChEBI" id="CHEBI:15377"/>
        <dbReference type="ChEBI" id="CHEBI:15378"/>
        <dbReference type="ChEBI" id="CHEBI:30616"/>
        <dbReference type="ChEBI" id="CHEBI:43474"/>
        <dbReference type="ChEBI" id="CHEBI:456216"/>
        <dbReference type="EC" id="5.6.2.4"/>
    </reaction>
</comment>
<dbReference type="Gene3D" id="2.40.50.140">
    <property type="entry name" value="Nucleic acid-binding proteins"/>
    <property type="match status" value="1"/>
</dbReference>
<dbReference type="Proteomes" id="UP000044616">
    <property type="component" value="Unassembled WGS sequence"/>
</dbReference>
<dbReference type="InterPro" id="IPR033454">
    <property type="entry name" value="RecG_wedge"/>
</dbReference>
<gene>
    <name evidence="20" type="primary">recG</name>
    <name evidence="20" type="ORF">ERS140147_00159</name>
</gene>
<keyword evidence="11 17" id="KW-0234">DNA repair</keyword>
<dbReference type="InterPro" id="IPR011545">
    <property type="entry name" value="DEAD/DEAH_box_helicase_dom"/>
</dbReference>
<dbReference type="Pfam" id="PF00271">
    <property type="entry name" value="Helicase_C"/>
    <property type="match status" value="1"/>
</dbReference>
<dbReference type="PANTHER" id="PTHR47964">
    <property type="entry name" value="ATP-DEPENDENT DNA HELICASE HOMOLOG RECG, CHLOROPLASTIC"/>
    <property type="match status" value="1"/>
</dbReference>
<reference evidence="20 21" key="1">
    <citation type="submission" date="2014-05" db="EMBL/GenBank/DDBJ databases">
        <authorList>
            <person name="Aslett A.Martin."/>
            <person name="De Silva Nishadi"/>
        </authorList>
    </citation>
    <scope>NUCLEOTIDE SEQUENCE [LARGE SCALE GENOMIC DNA]</scope>
</reference>
<organism evidence="20 21">
    <name type="scientific">Staphylococcus schweitzeri</name>
    <dbReference type="NCBI Taxonomy" id="1654388"/>
    <lineage>
        <taxon>Bacteria</taxon>
        <taxon>Bacillati</taxon>
        <taxon>Bacillota</taxon>
        <taxon>Bacilli</taxon>
        <taxon>Bacillales</taxon>
        <taxon>Staphylococcaceae</taxon>
        <taxon>Staphylococcus</taxon>
    </lineage>
</organism>
<dbReference type="EMBL" id="CCEH01000001">
    <property type="protein sequence ID" value="CDR26727.1"/>
    <property type="molecule type" value="Genomic_DNA"/>
</dbReference>
<keyword evidence="4 17" id="KW-0547">Nucleotide-binding</keyword>